<dbReference type="InterPro" id="IPR011041">
    <property type="entry name" value="Quinoprot_gluc/sorb_DH_b-prop"/>
</dbReference>
<gene>
    <name evidence="3" type="ORF">E4T21_15265</name>
</gene>
<reference evidence="3" key="1">
    <citation type="submission" date="2021-02" db="EMBL/GenBank/DDBJ databases">
        <title>Strain Y2R2, a novel species of the genus Halomonas.</title>
        <authorList>
            <person name="Huang H."/>
        </authorList>
    </citation>
    <scope>NUCLEOTIDE SEQUENCE</scope>
    <source>
        <strain evidence="3">Y2R2</strain>
    </source>
</reference>
<sequence length="387" mass="42514">MSLSHEFQHKVLVPHTWLILALFLAAPTAQAQLALGSVQTRDLSLQLEVVADELSYPWSMTFLPDGRLLVSERSGALVLVDQGKVSRLDGMPEVSAVAQGGLFDLTLHPQFGDGEHDWLYFSWAQPADTDDRRYDATTLSRVWFDGTRLGRMEHLFMQNKPATPGKHYGGRVVWLEDGTLILSVGERGDPPRSQDPGDHAGSLIHLDEQGRPQSTSALPDAAPGMYSMGHRNPQGLALAPDGILWSSEHGPRTGDELNHIVAGENYGWPEVTLGRDYATNQPIGRESAPGMRDPVHVFEGRFAPSGLAVVTSEQFPQWQGDLLAGGLRSERLVRLQVSEGRVIEHEVILDAEVGRIRDVRQGPDGAIYLLTDADPGRLLRLRPETSP</sequence>
<organism evidence="3 4">
    <name type="scientific">Halomonas binhaiensis</name>
    <dbReference type="NCBI Taxonomy" id="2562282"/>
    <lineage>
        <taxon>Bacteria</taxon>
        <taxon>Pseudomonadati</taxon>
        <taxon>Pseudomonadota</taxon>
        <taxon>Gammaproteobacteria</taxon>
        <taxon>Oceanospirillales</taxon>
        <taxon>Halomonadaceae</taxon>
        <taxon>Halomonas</taxon>
    </lineage>
</organism>
<feature type="compositionally biased region" description="Basic and acidic residues" evidence="1">
    <location>
        <begin position="186"/>
        <end position="198"/>
    </location>
</feature>
<dbReference type="Proteomes" id="UP000324285">
    <property type="component" value="Chromosome"/>
</dbReference>
<dbReference type="PANTHER" id="PTHR19328:SF75">
    <property type="entry name" value="ALDOSE SUGAR DEHYDROGENASE YLII"/>
    <property type="match status" value="1"/>
</dbReference>
<dbReference type="InterPro" id="IPR012938">
    <property type="entry name" value="Glc/Sorbosone_DH"/>
</dbReference>
<keyword evidence="4" id="KW-1185">Reference proteome</keyword>
<dbReference type="KEGG" id="hbh:E4T21_15265"/>
<dbReference type="RefSeq" id="WP_149285875.1">
    <property type="nucleotide sequence ID" value="NZ_CP038437.2"/>
</dbReference>
<name>A0A5C1NGD7_9GAMM</name>
<dbReference type="InterPro" id="IPR011042">
    <property type="entry name" value="6-blade_b-propeller_TolB-like"/>
</dbReference>
<accession>A0A5C1NGD7</accession>
<protein>
    <submittedName>
        <fullName evidence="3">PQQ-dependent sugar dehydrogenase</fullName>
    </submittedName>
</protein>
<dbReference type="OrthoDB" id="9770043at2"/>
<evidence type="ECO:0000259" key="2">
    <source>
        <dbReference type="Pfam" id="PF07995"/>
    </source>
</evidence>
<feature type="region of interest" description="Disordered" evidence="1">
    <location>
        <begin position="185"/>
        <end position="218"/>
    </location>
</feature>
<dbReference type="Gene3D" id="2.120.10.30">
    <property type="entry name" value="TolB, C-terminal domain"/>
    <property type="match status" value="1"/>
</dbReference>
<proteinExistence type="predicted"/>
<feature type="domain" description="Glucose/Sorbosone dehydrogenase" evidence="2">
    <location>
        <begin position="54"/>
        <end position="380"/>
    </location>
</feature>
<evidence type="ECO:0000313" key="4">
    <source>
        <dbReference type="Proteomes" id="UP000324285"/>
    </source>
</evidence>
<dbReference type="AlphaFoldDB" id="A0A5C1NGD7"/>
<dbReference type="SUPFAM" id="SSF50952">
    <property type="entry name" value="Soluble quinoprotein glucose dehydrogenase"/>
    <property type="match status" value="1"/>
</dbReference>
<dbReference type="Pfam" id="PF07995">
    <property type="entry name" value="GSDH"/>
    <property type="match status" value="1"/>
</dbReference>
<dbReference type="EMBL" id="CP038437">
    <property type="protein sequence ID" value="QEM82752.1"/>
    <property type="molecule type" value="Genomic_DNA"/>
</dbReference>
<evidence type="ECO:0000256" key="1">
    <source>
        <dbReference type="SAM" id="MobiDB-lite"/>
    </source>
</evidence>
<dbReference type="PANTHER" id="PTHR19328">
    <property type="entry name" value="HEDGEHOG-INTERACTING PROTEIN"/>
    <property type="match status" value="1"/>
</dbReference>
<evidence type="ECO:0000313" key="3">
    <source>
        <dbReference type="EMBL" id="QEM82752.1"/>
    </source>
</evidence>